<evidence type="ECO:0000256" key="4">
    <source>
        <dbReference type="ARBA" id="ARBA00023163"/>
    </source>
</evidence>
<dbReference type="EMBL" id="CP007128">
    <property type="protein sequence ID" value="AHG89379.1"/>
    <property type="molecule type" value="Genomic_DNA"/>
</dbReference>
<keyword evidence="8" id="KW-1185">Reference proteome</keyword>
<dbReference type="PANTHER" id="PTHR30204">
    <property type="entry name" value="REDOX-CYCLING DRUG-SENSING TRANSCRIPTIONAL ACTIVATOR SOXR"/>
    <property type="match status" value="1"/>
</dbReference>
<feature type="domain" description="HTH merR-type" evidence="5">
    <location>
        <begin position="14"/>
        <end position="83"/>
    </location>
</feature>
<name>W0RE55_9BACT</name>
<protein>
    <submittedName>
        <fullName evidence="7">Methionine synthase B12-binding module cap domain protein</fullName>
    </submittedName>
</protein>
<dbReference type="PROSITE" id="PS50937">
    <property type="entry name" value="HTH_MERR_2"/>
    <property type="match status" value="1"/>
</dbReference>
<dbReference type="SMART" id="SM00422">
    <property type="entry name" value="HTH_MERR"/>
    <property type="match status" value="1"/>
</dbReference>
<dbReference type="OrthoDB" id="9800334at2"/>
<evidence type="ECO:0000259" key="5">
    <source>
        <dbReference type="PROSITE" id="PS50937"/>
    </source>
</evidence>
<dbReference type="eggNOG" id="COG0789">
    <property type="taxonomic scope" value="Bacteria"/>
</dbReference>
<accession>W0RE55</accession>
<dbReference type="Pfam" id="PF13411">
    <property type="entry name" value="MerR_1"/>
    <property type="match status" value="1"/>
</dbReference>
<evidence type="ECO:0000259" key="6">
    <source>
        <dbReference type="PROSITE" id="PS51332"/>
    </source>
</evidence>
<dbReference type="Gene3D" id="1.10.1660.10">
    <property type="match status" value="1"/>
</dbReference>
<keyword evidence="3" id="KW-0238">DNA-binding</keyword>
<dbReference type="Gene3D" id="3.40.50.280">
    <property type="entry name" value="Cobalamin-binding domain"/>
    <property type="match status" value="1"/>
</dbReference>
<feature type="domain" description="B12-binding" evidence="6">
    <location>
        <begin position="211"/>
        <end position="340"/>
    </location>
</feature>
<keyword evidence="2" id="KW-0805">Transcription regulation</keyword>
<dbReference type="GO" id="GO:0003700">
    <property type="term" value="F:DNA-binding transcription factor activity"/>
    <property type="evidence" value="ECO:0007669"/>
    <property type="project" value="InterPro"/>
</dbReference>
<evidence type="ECO:0000256" key="2">
    <source>
        <dbReference type="ARBA" id="ARBA00023015"/>
    </source>
</evidence>
<dbReference type="InterPro" id="IPR000551">
    <property type="entry name" value="MerR-type_HTH_dom"/>
</dbReference>
<organism evidence="7 8">
    <name type="scientific">Gemmatirosa kalamazoonensis</name>
    <dbReference type="NCBI Taxonomy" id="861299"/>
    <lineage>
        <taxon>Bacteria</taxon>
        <taxon>Pseudomonadati</taxon>
        <taxon>Gemmatimonadota</taxon>
        <taxon>Gemmatimonadia</taxon>
        <taxon>Gemmatimonadales</taxon>
        <taxon>Gemmatimonadaceae</taxon>
        <taxon>Gemmatirosa</taxon>
    </lineage>
</organism>
<dbReference type="AlphaFoldDB" id="W0RE55"/>
<dbReference type="SUPFAM" id="SSF46955">
    <property type="entry name" value="Putative DNA-binding domain"/>
    <property type="match status" value="1"/>
</dbReference>
<dbReference type="Proteomes" id="UP000019151">
    <property type="component" value="Chromosome"/>
</dbReference>
<dbReference type="InterPro" id="IPR047057">
    <property type="entry name" value="MerR_fam"/>
</dbReference>
<dbReference type="PATRIC" id="fig|861299.3.peg.1875"/>
<dbReference type="STRING" id="861299.J421_1842"/>
<dbReference type="InParanoid" id="W0RE55"/>
<dbReference type="Gene3D" id="1.10.1240.10">
    <property type="entry name" value="Methionine synthase domain"/>
    <property type="match status" value="1"/>
</dbReference>
<dbReference type="HOGENOM" id="CLU_045945_3_0_0"/>
<dbReference type="RefSeq" id="WP_025410881.1">
    <property type="nucleotide sequence ID" value="NZ_CP007128.1"/>
</dbReference>
<dbReference type="InterPro" id="IPR036724">
    <property type="entry name" value="Cobalamin-bd_sf"/>
</dbReference>
<reference evidence="7 8" key="1">
    <citation type="journal article" date="2014" name="Genome Announc.">
        <title>Genome Sequence and Methylome of Soil Bacterium Gemmatirosa kalamazoonensis KBS708T, a Member of the Rarely Cultivated Gemmatimonadetes Phylum.</title>
        <authorList>
            <person name="Debruyn J.M."/>
            <person name="Radosevich M."/>
            <person name="Wommack K.E."/>
            <person name="Polson S.W."/>
            <person name="Hauser L.J."/>
            <person name="Fawaz M.N."/>
            <person name="Korlach J."/>
            <person name="Tsai Y.C."/>
        </authorList>
    </citation>
    <scope>NUCLEOTIDE SEQUENCE [LARGE SCALE GENOMIC DNA]</scope>
    <source>
        <strain evidence="7 8">KBS708</strain>
    </source>
</reference>
<evidence type="ECO:0000313" key="7">
    <source>
        <dbReference type="EMBL" id="AHG89379.1"/>
    </source>
</evidence>
<keyword evidence="4" id="KW-0804">Transcription</keyword>
<sequence length="340" mass="36045">MPTPSEPADHAEPRYPIRVAARRAGLTTATVRAWERRYRAVAPARTETDRRLYSEADIERLRLLRALAAAGRSLTDLSRVPTTRLRALVEGLAEPRAARTPRTARAAAARGREPAVLGALLRACDAAVRDMDAPKLQTLLGRALVGLPPRPFFERVVVPLLRRVGRLWERGEITVAHEHAAAVAVRQVLGWMLETFRAANESRGAAWSDTAPALVAATPQGERHELGALMVAVLAAAAGWRVSYLGADLPAADIAAAARKASARVVALSVVVPGAGDAIEPELRALRAALDDEVALLVGGAEAPGHAGLLAALGAARVERLRGVGPWLAEHAARPSARSA</sequence>
<dbReference type="GO" id="GO:0046872">
    <property type="term" value="F:metal ion binding"/>
    <property type="evidence" value="ECO:0007669"/>
    <property type="project" value="InterPro"/>
</dbReference>
<dbReference type="InterPro" id="IPR003759">
    <property type="entry name" value="Cbl-bd_cap"/>
</dbReference>
<dbReference type="PANTHER" id="PTHR30204:SF69">
    <property type="entry name" value="MERR-FAMILY TRANSCRIPTIONAL REGULATOR"/>
    <property type="match status" value="1"/>
</dbReference>
<dbReference type="Pfam" id="PF02310">
    <property type="entry name" value="B12-binding"/>
    <property type="match status" value="1"/>
</dbReference>
<gene>
    <name evidence="7" type="ORF">J421_1842</name>
</gene>
<dbReference type="GO" id="GO:0003677">
    <property type="term" value="F:DNA binding"/>
    <property type="evidence" value="ECO:0007669"/>
    <property type="project" value="UniProtKB-KW"/>
</dbReference>
<proteinExistence type="predicted"/>
<evidence type="ECO:0000313" key="8">
    <source>
        <dbReference type="Proteomes" id="UP000019151"/>
    </source>
</evidence>
<dbReference type="SUPFAM" id="SSF52242">
    <property type="entry name" value="Cobalamin (vitamin B12)-binding domain"/>
    <property type="match status" value="1"/>
</dbReference>
<dbReference type="InterPro" id="IPR036594">
    <property type="entry name" value="Meth_synthase_dom"/>
</dbReference>
<dbReference type="Pfam" id="PF02607">
    <property type="entry name" value="B12-binding_2"/>
    <property type="match status" value="1"/>
</dbReference>
<evidence type="ECO:0000256" key="1">
    <source>
        <dbReference type="ARBA" id="ARBA00022491"/>
    </source>
</evidence>
<dbReference type="KEGG" id="gba:J421_1842"/>
<dbReference type="PROSITE" id="PS51332">
    <property type="entry name" value="B12_BINDING"/>
    <property type="match status" value="1"/>
</dbReference>
<keyword evidence="1" id="KW-0678">Repressor</keyword>
<dbReference type="GO" id="GO:0031419">
    <property type="term" value="F:cobalamin binding"/>
    <property type="evidence" value="ECO:0007669"/>
    <property type="project" value="InterPro"/>
</dbReference>
<evidence type="ECO:0000256" key="3">
    <source>
        <dbReference type="ARBA" id="ARBA00023125"/>
    </source>
</evidence>
<dbReference type="InterPro" id="IPR006158">
    <property type="entry name" value="Cobalamin-bd"/>
</dbReference>
<dbReference type="InterPro" id="IPR009061">
    <property type="entry name" value="DNA-bd_dom_put_sf"/>
</dbReference>